<feature type="transmembrane region" description="Helical" evidence="1">
    <location>
        <begin position="78"/>
        <end position="102"/>
    </location>
</feature>
<evidence type="ECO:0000313" key="3">
    <source>
        <dbReference type="Proteomes" id="UP000001409"/>
    </source>
</evidence>
<feature type="transmembrane region" description="Helical" evidence="1">
    <location>
        <begin position="250"/>
        <end position="268"/>
    </location>
</feature>
<sequence>MSPWSTRQQHHPPRRRRGRPMFVNVLKSEWIKLRTTRSFWWTTALIILLSVGFAAITGTFATGEDLATTLLLAGSTVAGVYIASFIVVIVQAVMMFTTEFRYGYQQQSFLATPSRWVVAVAKWLLYTVLAMVIIFITVLLCFYVAKALASDLASSTLDVWNDDEALRIMWQYPVGAALLVTFSSGIALLLRQSAGAIALILMWHLALEDLAGILPRVGEFVGKYGPFTNLRSFITGYQTADPGWGPEFGAVYFGIWAVVLFIAGIVALEKRDA</sequence>
<dbReference type="STRING" id="196164.gene:10743030"/>
<dbReference type="eggNOG" id="COG1277">
    <property type="taxonomic scope" value="Bacteria"/>
</dbReference>
<feature type="transmembrane region" description="Helical" evidence="1">
    <location>
        <begin position="123"/>
        <end position="149"/>
    </location>
</feature>
<evidence type="ECO:0000313" key="2">
    <source>
        <dbReference type="EMBL" id="BAC19393.1"/>
    </source>
</evidence>
<keyword evidence="3" id="KW-1185">Reference proteome</keyword>
<protein>
    <recommendedName>
        <fullName evidence="4">ABC transporter permease</fullName>
    </recommendedName>
</protein>
<keyword evidence="1" id="KW-0812">Transmembrane</keyword>
<dbReference type="KEGG" id="cef:CE2583"/>
<dbReference type="EMBL" id="BA000035">
    <property type="protein sequence ID" value="BAC19393.1"/>
    <property type="molecule type" value="Genomic_DNA"/>
</dbReference>
<keyword evidence="1" id="KW-0472">Membrane</keyword>
<organism evidence="2 3">
    <name type="scientific">Corynebacterium efficiens (strain DSM 44549 / YS-314 / AJ 12310 / JCM 11189 / NBRC 100395)</name>
    <dbReference type="NCBI Taxonomy" id="196164"/>
    <lineage>
        <taxon>Bacteria</taxon>
        <taxon>Bacillati</taxon>
        <taxon>Actinomycetota</taxon>
        <taxon>Actinomycetes</taxon>
        <taxon>Mycobacteriales</taxon>
        <taxon>Corynebacteriaceae</taxon>
        <taxon>Corynebacterium</taxon>
    </lineage>
</organism>
<dbReference type="Proteomes" id="UP000001409">
    <property type="component" value="Chromosome"/>
</dbReference>
<name>Q8FMC4_COREF</name>
<proteinExistence type="predicted"/>
<dbReference type="AlphaFoldDB" id="Q8FMC4"/>
<feature type="transmembrane region" description="Helical" evidence="1">
    <location>
        <begin position="169"/>
        <end position="190"/>
    </location>
</feature>
<accession>Q8FMC4</accession>
<dbReference type="HOGENOM" id="CLU_051674_2_0_11"/>
<reference evidence="2 3" key="1">
    <citation type="journal article" date="2003" name="Genome Res.">
        <title>Comparative complete genome sequence analysis of the amino acid replacements responsible for the thermostability of Corynebacterium efficiens.</title>
        <authorList>
            <person name="Nishio Y."/>
            <person name="Nakamura Y."/>
            <person name="Kawarabayasi Y."/>
            <person name="Usuda Y."/>
            <person name="Kimura E."/>
            <person name="Sugimoto S."/>
            <person name="Matsui K."/>
            <person name="Yamagishi A."/>
            <person name="Kikuchi H."/>
            <person name="Ikeo K."/>
            <person name="Gojobori T."/>
        </authorList>
    </citation>
    <scope>NUCLEOTIDE SEQUENCE [LARGE SCALE GENOMIC DNA]</scope>
    <source>
        <strain evidence="3">DSM 44549 / YS-314 / AJ 12310 / JCM 11189 / NBRC 100395</strain>
    </source>
</reference>
<evidence type="ECO:0000256" key="1">
    <source>
        <dbReference type="SAM" id="Phobius"/>
    </source>
</evidence>
<feature type="transmembrane region" description="Helical" evidence="1">
    <location>
        <begin position="197"/>
        <end position="217"/>
    </location>
</feature>
<evidence type="ECO:0008006" key="4">
    <source>
        <dbReference type="Google" id="ProtNLM"/>
    </source>
</evidence>
<keyword evidence="1" id="KW-1133">Transmembrane helix</keyword>